<dbReference type="EMBL" id="AP014925">
    <property type="protein sequence ID" value="BAR94973.1"/>
    <property type="molecule type" value="Genomic_DNA"/>
</dbReference>
<evidence type="ECO:0000256" key="4">
    <source>
        <dbReference type="ARBA" id="ARBA00022741"/>
    </source>
</evidence>
<evidence type="ECO:0000256" key="6">
    <source>
        <dbReference type="ARBA" id="ARBA00022842"/>
    </source>
</evidence>
<feature type="binding site" evidence="9">
    <location>
        <position position="123"/>
    </location>
    <ligand>
        <name>ATP</name>
        <dbReference type="ChEBI" id="CHEBI:30616"/>
    </ligand>
</feature>
<dbReference type="PANTHER" id="PTHR21342">
    <property type="entry name" value="PHOSPHOPANTETHEINE ADENYLYLTRANSFERASE"/>
    <property type="match status" value="1"/>
</dbReference>
<dbReference type="GO" id="GO:0005524">
    <property type="term" value="F:ATP binding"/>
    <property type="evidence" value="ECO:0007669"/>
    <property type="project" value="UniProtKB-KW"/>
</dbReference>
<dbReference type="GO" id="GO:0015937">
    <property type="term" value="P:coenzyme A biosynthetic process"/>
    <property type="evidence" value="ECO:0007669"/>
    <property type="project" value="UniProtKB-UniRule"/>
</dbReference>
<keyword evidence="6 9" id="KW-0460">Magnesium</keyword>
<keyword evidence="7 9" id="KW-0173">Coenzyme A biosynthesis</keyword>
<keyword evidence="1 9" id="KW-0963">Cytoplasm</keyword>
<evidence type="ECO:0000256" key="9">
    <source>
        <dbReference type="HAMAP-Rule" id="MF_00151"/>
    </source>
</evidence>
<dbReference type="InterPro" id="IPR014729">
    <property type="entry name" value="Rossmann-like_a/b/a_fold"/>
</dbReference>
<comment type="function">
    <text evidence="9">Reversibly transfers an adenylyl group from ATP to 4'-phosphopantetheine, yielding dephospho-CoA (dPCoA) and pyrophosphate.</text>
</comment>
<reference evidence="11 12" key="1">
    <citation type="submission" date="2015-07" db="EMBL/GenBank/DDBJ databases">
        <title>Complete genome sequence of Prevotella intermedia strain 17-2.</title>
        <authorList>
            <person name="Nambu T."/>
        </authorList>
    </citation>
    <scope>NUCLEOTIDE SEQUENCE [LARGE SCALE GENOMIC DNA]</scope>
    <source>
        <strain evidence="11 12">17-2</strain>
    </source>
</reference>
<feature type="binding site" evidence="9">
    <location>
        <position position="34"/>
    </location>
    <ligand>
        <name>substrate</name>
    </ligand>
</feature>
<feature type="binding site" evidence="9">
    <location>
        <position position="112"/>
    </location>
    <ligand>
        <name>substrate</name>
    </ligand>
</feature>
<comment type="pathway">
    <text evidence="9">Cofactor biosynthesis; coenzyme A biosynthesis; CoA from (R)-pantothenate: step 4/5.</text>
</comment>
<keyword evidence="4 9" id="KW-0547">Nucleotide-binding</keyword>
<gene>
    <name evidence="9" type="primary">coaD</name>
    <name evidence="11" type="ORF">PI172_0245</name>
</gene>
<organism evidence="11 12">
    <name type="scientific">Prevotella intermedia</name>
    <dbReference type="NCBI Taxonomy" id="28131"/>
    <lineage>
        <taxon>Bacteria</taxon>
        <taxon>Pseudomonadati</taxon>
        <taxon>Bacteroidota</taxon>
        <taxon>Bacteroidia</taxon>
        <taxon>Bacteroidales</taxon>
        <taxon>Prevotellaceae</taxon>
        <taxon>Prevotella</taxon>
    </lineage>
</organism>
<dbReference type="PANTHER" id="PTHR21342:SF1">
    <property type="entry name" value="PHOSPHOPANTETHEINE ADENYLYLTRANSFERASE"/>
    <property type="match status" value="1"/>
</dbReference>
<dbReference type="GO" id="GO:0005737">
    <property type="term" value="C:cytoplasm"/>
    <property type="evidence" value="ECO:0007669"/>
    <property type="project" value="UniProtKB-SubCell"/>
</dbReference>
<dbReference type="NCBIfam" id="TIGR01510">
    <property type="entry name" value="coaD_prev_kdtB"/>
    <property type="match status" value="1"/>
</dbReference>
<feature type="binding site" evidence="9">
    <location>
        <position position="42"/>
    </location>
    <ligand>
        <name>ATP</name>
        <dbReference type="ChEBI" id="CHEBI:30616"/>
    </ligand>
</feature>
<dbReference type="AlphaFoldDB" id="A0AAD1BGD0"/>
<feature type="binding site" evidence="9">
    <location>
        <begin position="147"/>
        <end position="153"/>
    </location>
    <ligand>
        <name>ATP</name>
        <dbReference type="ChEBI" id="CHEBI:30616"/>
    </ligand>
</feature>
<dbReference type="EC" id="2.7.7.3" evidence="9"/>
<evidence type="ECO:0000259" key="10">
    <source>
        <dbReference type="Pfam" id="PF01467"/>
    </source>
</evidence>
<evidence type="ECO:0000256" key="5">
    <source>
        <dbReference type="ARBA" id="ARBA00022840"/>
    </source>
</evidence>
<evidence type="ECO:0000313" key="12">
    <source>
        <dbReference type="Proteomes" id="UP000067008"/>
    </source>
</evidence>
<comment type="subunit">
    <text evidence="9">Homohexamer.</text>
</comment>
<evidence type="ECO:0000256" key="1">
    <source>
        <dbReference type="ARBA" id="ARBA00022490"/>
    </source>
</evidence>
<dbReference type="Pfam" id="PF01467">
    <property type="entry name" value="CTP_transf_like"/>
    <property type="match status" value="1"/>
</dbReference>
<feature type="binding site" evidence="9">
    <location>
        <position position="98"/>
    </location>
    <ligand>
        <name>substrate</name>
    </ligand>
</feature>
<dbReference type="HAMAP" id="MF_00151">
    <property type="entry name" value="PPAT_bact"/>
    <property type="match status" value="1"/>
</dbReference>
<dbReference type="SUPFAM" id="SSF52374">
    <property type="entry name" value="Nucleotidylyl transferase"/>
    <property type="match status" value="1"/>
</dbReference>
<feature type="site" description="Transition state stabilizer" evidence="9">
    <location>
        <position position="42"/>
    </location>
</feature>
<comment type="similarity">
    <text evidence="9">Belongs to the bacterial CoaD family.</text>
</comment>
<accession>A0AAD1BGD0</accession>
<dbReference type="NCBIfam" id="TIGR00125">
    <property type="entry name" value="cyt_tran_rel"/>
    <property type="match status" value="1"/>
</dbReference>
<evidence type="ECO:0000256" key="8">
    <source>
        <dbReference type="ARBA" id="ARBA00029346"/>
    </source>
</evidence>
<dbReference type="InterPro" id="IPR001980">
    <property type="entry name" value="PPAT"/>
</dbReference>
<comment type="cofactor">
    <cofactor evidence="9">
        <name>Mg(2+)</name>
        <dbReference type="ChEBI" id="CHEBI:18420"/>
    </cofactor>
</comment>
<name>A0AAD1BGD0_PREIN</name>
<evidence type="ECO:0000256" key="3">
    <source>
        <dbReference type="ARBA" id="ARBA00022695"/>
    </source>
</evidence>
<evidence type="ECO:0000313" key="11">
    <source>
        <dbReference type="EMBL" id="BAR94973.1"/>
    </source>
</evidence>
<dbReference type="GO" id="GO:0004595">
    <property type="term" value="F:pantetheine-phosphate adenylyltransferase activity"/>
    <property type="evidence" value="ECO:0007669"/>
    <property type="project" value="UniProtKB-UniRule"/>
</dbReference>
<keyword evidence="5 9" id="KW-0067">ATP-binding</keyword>
<feature type="binding site" evidence="9">
    <location>
        <begin position="34"/>
        <end position="35"/>
    </location>
    <ligand>
        <name>ATP</name>
        <dbReference type="ChEBI" id="CHEBI:30616"/>
    </ligand>
</feature>
<keyword evidence="2 9" id="KW-0808">Transferase</keyword>
<dbReference type="OMA" id="MALMNRK"/>
<dbReference type="Gene3D" id="3.40.50.620">
    <property type="entry name" value="HUPs"/>
    <property type="match status" value="1"/>
</dbReference>
<keyword evidence="3 9" id="KW-0548">Nucleotidyltransferase</keyword>
<comment type="catalytic activity">
    <reaction evidence="8 9">
        <text>(R)-4'-phosphopantetheine + ATP + H(+) = 3'-dephospho-CoA + diphosphate</text>
        <dbReference type="Rhea" id="RHEA:19801"/>
        <dbReference type="ChEBI" id="CHEBI:15378"/>
        <dbReference type="ChEBI" id="CHEBI:30616"/>
        <dbReference type="ChEBI" id="CHEBI:33019"/>
        <dbReference type="ChEBI" id="CHEBI:57328"/>
        <dbReference type="ChEBI" id="CHEBI:61723"/>
        <dbReference type="EC" id="2.7.7.3"/>
    </reaction>
</comment>
<protein>
    <recommendedName>
        <fullName evidence="9">Phosphopantetheine adenylyltransferase</fullName>
        <ecNumber evidence="9">2.7.7.3</ecNumber>
    </recommendedName>
    <alternativeName>
        <fullName evidence="9">Dephospho-CoA pyrophosphorylase</fullName>
    </alternativeName>
    <alternativeName>
        <fullName evidence="9">Pantetheine-phosphate adenylyltransferase</fullName>
        <shortName evidence="9">PPAT</shortName>
    </alternativeName>
</protein>
<proteinExistence type="inferred from homology"/>
<feature type="binding site" evidence="9">
    <location>
        <begin position="113"/>
        <end position="115"/>
    </location>
    <ligand>
        <name>ATP</name>
        <dbReference type="ChEBI" id="CHEBI:30616"/>
    </ligand>
</feature>
<dbReference type="Proteomes" id="UP000067008">
    <property type="component" value="Chromosome 2"/>
</dbReference>
<feature type="binding site" evidence="9">
    <location>
        <position position="66"/>
    </location>
    <ligand>
        <name>substrate</name>
    </ligand>
</feature>
<sequence length="173" mass="19918">MILKKISLTDTNRTLKYMVNKSEHTERIGLFVGSFDPFTVGHDSIVRRALPLFDKIVIGVGVNERKQYMQTTDQRVSTIQQLYADVPQIEVKAYTDLTVDFAKREQATFFIKGVRSIKDFEYEREQADINRLLGGMETLLLVAEPQFASISSSLVRELIHFGRDVSEFLPRKR</sequence>
<dbReference type="PRINTS" id="PR01020">
    <property type="entry name" value="LPSBIOSNTHSS"/>
</dbReference>
<dbReference type="InterPro" id="IPR004821">
    <property type="entry name" value="Cyt_trans-like"/>
</dbReference>
<feature type="domain" description="Cytidyltransferase-like" evidence="10">
    <location>
        <begin position="30"/>
        <end position="157"/>
    </location>
</feature>
<evidence type="ECO:0000256" key="2">
    <source>
        <dbReference type="ARBA" id="ARBA00022679"/>
    </source>
</evidence>
<evidence type="ECO:0000256" key="7">
    <source>
        <dbReference type="ARBA" id="ARBA00022993"/>
    </source>
</evidence>
<comment type="subcellular location">
    <subcellularLocation>
        <location evidence="9">Cytoplasm</location>
    </subcellularLocation>
</comment>